<comment type="caution">
    <text evidence="1">The sequence shown here is derived from an EMBL/GenBank/DDBJ whole genome shotgun (WGS) entry which is preliminary data.</text>
</comment>
<dbReference type="Proteomes" id="UP000273898">
    <property type="component" value="Unassembled WGS sequence"/>
</dbReference>
<name>A0A497Y4M2_9SPHI</name>
<protein>
    <submittedName>
        <fullName evidence="1">Uncharacterized protein</fullName>
    </submittedName>
</protein>
<evidence type="ECO:0000313" key="2">
    <source>
        <dbReference type="Proteomes" id="UP000273898"/>
    </source>
</evidence>
<dbReference type="AlphaFoldDB" id="A0A497Y4M2"/>
<sequence>MNIKFDQPNSGFLFKMWEGYFYIAYIENDSVKLVTNKTQLIRFIGKIDNLEEALLLAELDNLEVDYTRDIGGSYKKTKKGFEFYLTKFYKCPVKTEPYRVSIDIAGDIKAKSLGFYYNIDNNICLD</sequence>
<dbReference type="EMBL" id="RCCK01000011">
    <property type="protein sequence ID" value="RLJ76976.1"/>
    <property type="molecule type" value="Genomic_DNA"/>
</dbReference>
<evidence type="ECO:0000313" key="1">
    <source>
        <dbReference type="EMBL" id="RLJ76976.1"/>
    </source>
</evidence>
<reference evidence="1 2" key="1">
    <citation type="submission" date="2018-10" db="EMBL/GenBank/DDBJ databases">
        <title>Genomic Encyclopedia of Archaeal and Bacterial Type Strains, Phase II (KMG-II): from individual species to whole genera.</title>
        <authorList>
            <person name="Goeker M."/>
        </authorList>
    </citation>
    <scope>NUCLEOTIDE SEQUENCE [LARGE SCALE GENOMIC DNA]</scope>
    <source>
        <strain evidence="1 2">DSM 19624</strain>
    </source>
</reference>
<accession>A0A497Y4M2</accession>
<organism evidence="1 2">
    <name type="scientific">Pedobacter alluvionis</name>
    <dbReference type="NCBI Taxonomy" id="475253"/>
    <lineage>
        <taxon>Bacteria</taxon>
        <taxon>Pseudomonadati</taxon>
        <taxon>Bacteroidota</taxon>
        <taxon>Sphingobacteriia</taxon>
        <taxon>Sphingobacteriales</taxon>
        <taxon>Sphingobacteriaceae</taxon>
        <taxon>Pedobacter</taxon>
    </lineage>
</organism>
<gene>
    <name evidence="1" type="ORF">BCL90_2034</name>
</gene>
<proteinExistence type="predicted"/>